<evidence type="ECO:0000313" key="2">
    <source>
        <dbReference type="EMBL" id="GCC46605.1"/>
    </source>
</evidence>
<gene>
    <name evidence="2" type="ORF">chiPu_0030721</name>
</gene>
<organism evidence="2 3">
    <name type="scientific">Chiloscyllium punctatum</name>
    <name type="common">Brownbanded bambooshark</name>
    <name type="synonym">Hemiscyllium punctatum</name>
    <dbReference type="NCBI Taxonomy" id="137246"/>
    <lineage>
        <taxon>Eukaryota</taxon>
        <taxon>Metazoa</taxon>
        <taxon>Chordata</taxon>
        <taxon>Craniata</taxon>
        <taxon>Vertebrata</taxon>
        <taxon>Chondrichthyes</taxon>
        <taxon>Elasmobranchii</taxon>
        <taxon>Galeomorphii</taxon>
        <taxon>Galeoidea</taxon>
        <taxon>Orectolobiformes</taxon>
        <taxon>Hemiscylliidae</taxon>
        <taxon>Chiloscyllium</taxon>
    </lineage>
</organism>
<comment type="caution">
    <text evidence="2">The sequence shown here is derived from an EMBL/GenBank/DDBJ whole genome shotgun (WGS) entry which is preliminary data.</text>
</comment>
<reference evidence="2 3" key="1">
    <citation type="journal article" date="2018" name="Nat. Ecol. Evol.">
        <title>Shark genomes provide insights into elasmobranch evolution and the origin of vertebrates.</title>
        <authorList>
            <person name="Hara Y"/>
            <person name="Yamaguchi K"/>
            <person name="Onimaru K"/>
            <person name="Kadota M"/>
            <person name="Koyanagi M"/>
            <person name="Keeley SD"/>
            <person name="Tatsumi K"/>
            <person name="Tanaka K"/>
            <person name="Motone F"/>
            <person name="Kageyama Y"/>
            <person name="Nozu R"/>
            <person name="Adachi N"/>
            <person name="Nishimura O"/>
            <person name="Nakagawa R"/>
            <person name="Tanegashima C"/>
            <person name="Kiyatake I"/>
            <person name="Matsumoto R"/>
            <person name="Murakumo K"/>
            <person name="Nishida K"/>
            <person name="Terakita A"/>
            <person name="Kuratani S"/>
            <person name="Sato K"/>
            <person name="Hyodo S Kuraku.S."/>
        </authorList>
    </citation>
    <scope>NUCLEOTIDE SEQUENCE [LARGE SCALE GENOMIC DNA]</scope>
</reference>
<proteinExistence type="predicted"/>
<dbReference type="AlphaFoldDB" id="A0A401TVB3"/>
<feature type="non-terminal residue" evidence="2">
    <location>
        <position position="222"/>
    </location>
</feature>
<evidence type="ECO:0000313" key="3">
    <source>
        <dbReference type="Proteomes" id="UP000287033"/>
    </source>
</evidence>
<dbReference type="EMBL" id="BEZZ01191284">
    <property type="protein sequence ID" value="GCC46605.1"/>
    <property type="molecule type" value="Genomic_DNA"/>
</dbReference>
<protein>
    <submittedName>
        <fullName evidence="2">Uncharacterized protein</fullName>
    </submittedName>
</protein>
<name>A0A401TVB3_CHIPU</name>
<evidence type="ECO:0000256" key="1">
    <source>
        <dbReference type="SAM" id="MobiDB-lite"/>
    </source>
</evidence>
<dbReference type="Proteomes" id="UP000287033">
    <property type="component" value="Unassembled WGS sequence"/>
</dbReference>
<sequence>MPQAKKDAAKGKGSRTAESESVAPAPRPDVTRRGMDMIGDLRTDALHEALGRAPIEDDTLTALLVLAFAGGNVSVASGRTSEYGARAQHARRLIDADGKLAFDRETLHQVVREVLIDVLSCRENRSKSGVVARLAGAAIGADEFLPNLATEEFLSCLSRTALEASLQGTSVLPRPRVKDTRAALVAHYADGRFVHPAALFAPAADVVAEWAEDNTPADDDDD</sequence>
<accession>A0A401TVB3</accession>
<feature type="compositionally biased region" description="Basic and acidic residues" evidence="1">
    <location>
        <begin position="1"/>
        <end position="18"/>
    </location>
</feature>
<keyword evidence="3" id="KW-1185">Reference proteome</keyword>
<feature type="region of interest" description="Disordered" evidence="1">
    <location>
        <begin position="1"/>
        <end position="33"/>
    </location>
</feature>